<dbReference type="PANTHER" id="PTHR12390:SF0">
    <property type="entry name" value="UROPORPHYRINOGEN-III SYNTHASE"/>
    <property type="match status" value="1"/>
</dbReference>
<evidence type="ECO:0000313" key="14">
    <source>
        <dbReference type="Proteomes" id="UP000694395"/>
    </source>
</evidence>
<evidence type="ECO:0000256" key="3">
    <source>
        <dbReference type="ARBA" id="ARBA00013109"/>
    </source>
</evidence>
<evidence type="ECO:0000256" key="4">
    <source>
        <dbReference type="ARBA" id="ARBA00023133"/>
    </source>
</evidence>
<dbReference type="UniPathway" id="UPA00251">
    <property type="reaction ID" value="UER00320"/>
</dbReference>
<evidence type="ECO:0000256" key="10">
    <source>
        <dbReference type="ARBA" id="ARBA00048617"/>
    </source>
</evidence>
<accession>A0A8C7VTM5</accession>
<dbReference type="GO" id="GO:0006782">
    <property type="term" value="P:protoporphyrinogen IX biosynthetic process"/>
    <property type="evidence" value="ECO:0007669"/>
    <property type="project" value="UniProtKB-UniPathway"/>
</dbReference>
<dbReference type="InterPro" id="IPR036108">
    <property type="entry name" value="4pyrrol_syn_uPrphyn_synt_sf"/>
</dbReference>
<keyword evidence="4" id="KW-0350">Heme biosynthesis</keyword>
<dbReference type="SUPFAM" id="SSF69618">
    <property type="entry name" value="HemD-like"/>
    <property type="match status" value="1"/>
</dbReference>
<dbReference type="PANTHER" id="PTHR12390">
    <property type="entry name" value="UROPORPHYRINOGEN III SYNTHASE"/>
    <property type="match status" value="1"/>
</dbReference>
<dbReference type="GO" id="GO:0006785">
    <property type="term" value="P:heme B biosynthetic process"/>
    <property type="evidence" value="ECO:0007669"/>
    <property type="project" value="UniProtKB-ARBA"/>
</dbReference>
<proteinExistence type="inferred from homology"/>
<evidence type="ECO:0000256" key="8">
    <source>
        <dbReference type="ARBA" id="ARBA00032649"/>
    </source>
</evidence>
<reference evidence="13" key="1">
    <citation type="submission" date="2020-07" db="EMBL/GenBank/DDBJ databases">
        <title>A long reads based de novo assembly of the rainbow trout Arlee double haploid line genome.</title>
        <authorList>
            <person name="Gao G."/>
            <person name="Palti Y."/>
        </authorList>
    </citation>
    <scope>NUCLEOTIDE SEQUENCE [LARGE SCALE GENOMIC DNA]</scope>
</reference>
<dbReference type="GO" id="GO:0006780">
    <property type="term" value="P:uroporphyrinogen III biosynthetic process"/>
    <property type="evidence" value="ECO:0007669"/>
    <property type="project" value="InterPro"/>
</dbReference>
<evidence type="ECO:0000256" key="1">
    <source>
        <dbReference type="ARBA" id="ARBA00004772"/>
    </source>
</evidence>
<dbReference type="Ensembl" id="ENSOMYT00000054107.2">
    <property type="protein sequence ID" value="ENSOMYP00000049782.2"/>
    <property type="gene ID" value="ENSOMYG00000022570.2"/>
</dbReference>
<comment type="function">
    <text evidence="11">Catalyzes cyclization of the linear tetrapyrrole, hydroxymethylbilane, to the macrocyclic uroporphyrinogen III, the branch point for the various sub-pathways leading to the wide diversity of porphyrins. Porphyrins act as cofactors for a multitude of enzymes that perform a variety of processes within the cell such as methionine synthesis (vitamin B12) or oxygen transport (heme).</text>
</comment>
<dbReference type="InterPro" id="IPR003754">
    <property type="entry name" value="4pyrrol_synth_uPrphyn_synth"/>
</dbReference>
<dbReference type="Pfam" id="PF02602">
    <property type="entry name" value="HEM4"/>
    <property type="match status" value="1"/>
</dbReference>
<dbReference type="InterPro" id="IPR039793">
    <property type="entry name" value="UROS/Hem4"/>
</dbReference>
<dbReference type="EC" id="4.2.1.75" evidence="3"/>
<keyword evidence="6" id="KW-0627">Porphyrin biosynthesis</keyword>
<gene>
    <name evidence="13" type="primary">UROS</name>
</gene>
<dbReference type="Proteomes" id="UP000694395">
    <property type="component" value="Chromosome 1"/>
</dbReference>
<evidence type="ECO:0000256" key="9">
    <source>
        <dbReference type="ARBA" id="ARBA00040167"/>
    </source>
</evidence>
<evidence type="ECO:0000313" key="13">
    <source>
        <dbReference type="Ensembl" id="ENSOMYP00000049782.2"/>
    </source>
</evidence>
<evidence type="ECO:0000256" key="11">
    <source>
        <dbReference type="ARBA" id="ARBA00060039"/>
    </source>
</evidence>
<evidence type="ECO:0000256" key="6">
    <source>
        <dbReference type="ARBA" id="ARBA00023244"/>
    </source>
</evidence>
<evidence type="ECO:0000256" key="5">
    <source>
        <dbReference type="ARBA" id="ARBA00023239"/>
    </source>
</evidence>
<comment type="pathway">
    <text evidence="1">Porphyrin-containing compound metabolism; protoporphyrin-IX biosynthesis; coproporphyrinogen-III from 5-aminolevulinate: step 3/4.</text>
</comment>
<keyword evidence="5" id="KW-0456">Lyase</keyword>
<evidence type="ECO:0000256" key="2">
    <source>
        <dbReference type="ARBA" id="ARBA00008133"/>
    </source>
</evidence>
<dbReference type="GO" id="GO:0005829">
    <property type="term" value="C:cytosol"/>
    <property type="evidence" value="ECO:0007669"/>
    <property type="project" value="TreeGrafter"/>
</dbReference>
<evidence type="ECO:0000259" key="12">
    <source>
        <dbReference type="Pfam" id="PF02602"/>
    </source>
</evidence>
<keyword evidence="14" id="KW-1185">Reference proteome</keyword>
<dbReference type="GO" id="GO:0004852">
    <property type="term" value="F:uroporphyrinogen-III synthase activity"/>
    <property type="evidence" value="ECO:0007669"/>
    <property type="project" value="UniProtKB-EC"/>
</dbReference>
<reference evidence="13" key="3">
    <citation type="submission" date="2025-09" db="UniProtKB">
        <authorList>
            <consortium name="Ensembl"/>
        </authorList>
    </citation>
    <scope>IDENTIFICATION</scope>
</reference>
<organism evidence="13 14">
    <name type="scientific">Oncorhynchus mykiss</name>
    <name type="common">Rainbow trout</name>
    <name type="synonym">Salmo gairdneri</name>
    <dbReference type="NCBI Taxonomy" id="8022"/>
    <lineage>
        <taxon>Eukaryota</taxon>
        <taxon>Metazoa</taxon>
        <taxon>Chordata</taxon>
        <taxon>Craniata</taxon>
        <taxon>Vertebrata</taxon>
        <taxon>Euteleostomi</taxon>
        <taxon>Actinopterygii</taxon>
        <taxon>Neopterygii</taxon>
        <taxon>Teleostei</taxon>
        <taxon>Protacanthopterygii</taxon>
        <taxon>Salmoniformes</taxon>
        <taxon>Salmonidae</taxon>
        <taxon>Salmoninae</taxon>
        <taxon>Oncorhynchus</taxon>
    </lineage>
</organism>
<feature type="domain" description="Tetrapyrrole biosynthesis uroporphyrinogen III synthase" evidence="12">
    <location>
        <begin position="80"/>
        <end position="314"/>
    </location>
</feature>
<sequence>MKPAGGRARVDSWLNSIVISRRHMTGAGCNVSPLWGYPPCYTPRQPSVLKLLHRGSESSVEMHVLLLKEPREGGSGPDPYIKELASRGHNATLIPVLSFTFVSLNTLSDKLFQPEQHGGLIFTSPRAVEAVKMCLEDDERTEQWNMDIKDKWNAKSIYVVGKATATLVENLGLVPLGEDTGTADVLSRLILEREDANILPLLFPCGSIKREVLPTALRENGVSLDTLMVYQTAPHPDLEKNLKNHFTEQGVPDSIAFFSPSGVKFCLETVRRLSGEQLMQIKFAAIGPTTAEAMTAEGLSVSCSADKPTAEHLAAGIAKALQ</sequence>
<dbReference type="CDD" id="cd06578">
    <property type="entry name" value="HemD"/>
    <property type="match status" value="1"/>
</dbReference>
<dbReference type="FunFam" id="3.40.50.10090:FF:000003">
    <property type="entry name" value="uroporphyrinogen-III synthase"/>
    <property type="match status" value="1"/>
</dbReference>
<protein>
    <recommendedName>
        <fullName evidence="9">Uroporphyrinogen-III synthase</fullName>
        <ecNumber evidence="3">4.2.1.75</ecNumber>
    </recommendedName>
    <alternativeName>
        <fullName evidence="8">Hydroxymethylbilane hydrolyase [cyclizing]</fullName>
    </alternativeName>
    <alternativeName>
        <fullName evidence="7">Uroporphyrinogen-III cosynthase</fullName>
    </alternativeName>
</protein>
<name>A0A8C7VTM5_ONCMY</name>
<dbReference type="AlphaFoldDB" id="A0A8C7VTM5"/>
<comment type="catalytic activity">
    <reaction evidence="10">
        <text>hydroxymethylbilane = uroporphyrinogen III + H2O</text>
        <dbReference type="Rhea" id="RHEA:18965"/>
        <dbReference type="ChEBI" id="CHEBI:15377"/>
        <dbReference type="ChEBI" id="CHEBI:57308"/>
        <dbReference type="ChEBI" id="CHEBI:57845"/>
        <dbReference type="EC" id="4.2.1.75"/>
    </reaction>
</comment>
<comment type="similarity">
    <text evidence="2">Belongs to the uroporphyrinogen-III synthase family.</text>
</comment>
<reference evidence="13" key="2">
    <citation type="submission" date="2025-08" db="UniProtKB">
        <authorList>
            <consortium name="Ensembl"/>
        </authorList>
    </citation>
    <scope>IDENTIFICATION</scope>
</reference>
<dbReference type="Gene3D" id="3.40.50.10090">
    <property type="match status" value="2"/>
</dbReference>
<evidence type="ECO:0000256" key="7">
    <source>
        <dbReference type="ARBA" id="ARBA00031702"/>
    </source>
</evidence>
<dbReference type="GeneTree" id="ENSGT00390000009853"/>